<dbReference type="Gene3D" id="2.40.50.90">
    <property type="match status" value="6"/>
</dbReference>
<feature type="region of interest" description="Disordered" evidence="2">
    <location>
        <begin position="1769"/>
        <end position="2470"/>
    </location>
</feature>
<feature type="compositionally biased region" description="Polar residues" evidence="2">
    <location>
        <begin position="406"/>
        <end position="420"/>
    </location>
</feature>
<dbReference type="Gene3D" id="2.30.30.140">
    <property type="match status" value="8"/>
</dbReference>
<feature type="compositionally biased region" description="Basic and acidic residues" evidence="2">
    <location>
        <begin position="1428"/>
        <end position="1489"/>
    </location>
</feature>
<feature type="compositionally biased region" description="Basic and acidic residues" evidence="2">
    <location>
        <begin position="2830"/>
        <end position="2840"/>
    </location>
</feature>
<dbReference type="InterPro" id="IPR035437">
    <property type="entry name" value="SNase_OB-fold_sf"/>
</dbReference>
<comment type="caution">
    <text evidence="4">The sequence shown here is derived from an EMBL/GenBank/DDBJ whole genome shotgun (WGS) entry which is preliminary data.</text>
</comment>
<evidence type="ECO:0000256" key="1">
    <source>
        <dbReference type="PROSITE-ProRule" id="PRU00023"/>
    </source>
</evidence>
<organism evidence="4 5">
    <name type="scientific">Dissostichus eleginoides</name>
    <name type="common">Patagonian toothfish</name>
    <name type="synonym">Dissostichus amissus</name>
    <dbReference type="NCBI Taxonomy" id="100907"/>
    <lineage>
        <taxon>Eukaryota</taxon>
        <taxon>Metazoa</taxon>
        <taxon>Chordata</taxon>
        <taxon>Craniata</taxon>
        <taxon>Vertebrata</taxon>
        <taxon>Euteleostomi</taxon>
        <taxon>Actinopterygii</taxon>
        <taxon>Neopterygii</taxon>
        <taxon>Teleostei</taxon>
        <taxon>Neoteleostei</taxon>
        <taxon>Acanthomorphata</taxon>
        <taxon>Eupercaria</taxon>
        <taxon>Perciformes</taxon>
        <taxon>Notothenioidei</taxon>
        <taxon>Nototheniidae</taxon>
        <taxon>Dissostichus</taxon>
    </lineage>
</organism>
<dbReference type="PROSITE" id="PS50297">
    <property type="entry name" value="ANK_REP_REGION"/>
    <property type="match status" value="1"/>
</dbReference>
<dbReference type="SUPFAM" id="SSF63748">
    <property type="entry name" value="Tudor/PWWP/MBT"/>
    <property type="match status" value="8"/>
</dbReference>
<dbReference type="GO" id="GO:0034587">
    <property type="term" value="P:piRNA processing"/>
    <property type="evidence" value="ECO:0007669"/>
    <property type="project" value="TreeGrafter"/>
</dbReference>
<feature type="compositionally biased region" description="Basic and acidic residues" evidence="2">
    <location>
        <begin position="2341"/>
        <end position="2418"/>
    </location>
</feature>
<feature type="compositionally biased region" description="Basic and acidic residues" evidence="2">
    <location>
        <begin position="1081"/>
        <end position="1090"/>
    </location>
</feature>
<evidence type="ECO:0000256" key="2">
    <source>
        <dbReference type="SAM" id="MobiDB-lite"/>
    </source>
</evidence>
<feature type="domain" description="Tudor" evidence="3">
    <location>
        <begin position="1203"/>
        <end position="1261"/>
    </location>
</feature>
<feature type="region of interest" description="Disordered" evidence="2">
    <location>
        <begin position="406"/>
        <end position="444"/>
    </location>
</feature>
<dbReference type="FunFam" id="2.30.30.140:FF:000018">
    <property type="entry name" value="Serine/threonine-protein kinase 31"/>
    <property type="match status" value="4"/>
</dbReference>
<feature type="repeat" description="ANK" evidence="1">
    <location>
        <begin position="2727"/>
        <end position="2759"/>
    </location>
</feature>
<feature type="domain" description="Tudor" evidence="3">
    <location>
        <begin position="888"/>
        <end position="946"/>
    </location>
</feature>
<evidence type="ECO:0000313" key="5">
    <source>
        <dbReference type="Proteomes" id="UP001228049"/>
    </source>
</evidence>
<dbReference type="InterPro" id="IPR050621">
    <property type="entry name" value="Tudor_domain_containing"/>
</dbReference>
<evidence type="ECO:0000313" key="4">
    <source>
        <dbReference type="EMBL" id="KAK1894228.1"/>
    </source>
</evidence>
<feature type="domain" description="Tudor" evidence="3">
    <location>
        <begin position="709"/>
        <end position="765"/>
    </location>
</feature>
<feature type="compositionally biased region" description="Polar residues" evidence="2">
    <location>
        <begin position="1819"/>
        <end position="1828"/>
    </location>
</feature>
<feature type="compositionally biased region" description="Polar residues" evidence="2">
    <location>
        <begin position="1349"/>
        <end position="1359"/>
    </location>
</feature>
<dbReference type="SMART" id="SM00248">
    <property type="entry name" value="ANK"/>
    <property type="match status" value="4"/>
</dbReference>
<feature type="compositionally biased region" description="Basic and acidic residues" evidence="2">
    <location>
        <begin position="1535"/>
        <end position="1552"/>
    </location>
</feature>
<feature type="region of interest" description="Disordered" evidence="2">
    <location>
        <begin position="2823"/>
        <end position="2847"/>
    </location>
</feature>
<evidence type="ECO:0000259" key="3">
    <source>
        <dbReference type="PROSITE" id="PS50304"/>
    </source>
</evidence>
<dbReference type="PROSITE" id="PS50304">
    <property type="entry name" value="TUDOR"/>
    <property type="match status" value="7"/>
</dbReference>
<feature type="compositionally biased region" description="Polar residues" evidence="2">
    <location>
        <begin position="431"/>
        <end position="444"/>
    </location>
</feature>
<sequence length="2847" mass="324222">MDNERKHIYEQMREEIQNPDRKFAGSEGKLGDLCLVCIDGTWHRAWIVSIQRDTCNVFVIDQGLPHITTSKALAWGHKDSFLLPPETESCILANVLFLDNSWPERATKFLMSLCGKKFRGLVQDVLKPNRTLLLDIPMVSKPMCKFGVAKKIAVDEFMCLVQKCLEVDHVMQERNLNVGRELEKIDQYFYPDLLMNVFEHVIVTEVTNPRNIFCQLHIFSKAVKTISEQMQQHYEKHSDSGETLHLNCGDPCAAKGMDGKWHRSLLKQTLTNDDAVEVFHVDEGKVESVPVGDIRPLHGELLRMPVVTYHCSLEGVTDDGAETTGYLKSLLLNKTQVAKFNRHNKPQDVYHVTLYANCGTCINNSFIKKMGHFASSDVVNTEQDLNVQKTVNVGVLLEETLPYTKNQSVNGLTDEPTTGSKNREQHPPPQIQSNGHLPTEVQNTPHDDVFAVGRSVNVMVSCFESLQKFWCQTTEDGDSLGRLMNDLQNHYASAHPQPLVESICVARSPDNGMWHRAKIMASQHSPVVDVRFIDFGKTGTVPLRDIRPIDPAFLQLNAKAFQCCLYQPPDKKSTNPTWTDREFVKVAESCASSGIGLTCTVKAATCDEEGLLLNVLDIETPSDGTCRRPTKEYAQNEAHKMQKPPPVQSDSYNYSTHNIQVNGKEKVWIISSDNVNLFHCQLNRNYYLFDKVMKNVKQLLGKQQCKDRPLGLNSICFAKYTDKQWYRGQVVELSPKLKVHFVDYGETLVVNEWDICPCPTGESIVRALPVQAVPLGLFNVPAEVPQEVNQWFADHAVGQSLTISVVAKGEKGKLIVELFDGSLSGNVNISMSTWPNISESKTVEVYASCIDGPHYFWCEYAEEEQQKKVTRLAQEAGLAQQDMTFPEILGPGSPCLAWFSSDEHWYRAQVLRRVEDKFDVLFIDYGNETDVDIKNVRSVPQSLMEIDPQAFLCSLDGFDKSKGSWDDQVHDVFYNLLVDKLIRVKVLNIEEHSDTVFPQYAVAVECENVVMNTVMQKYWKPLPTEHAKPEMDQTETSLQDIQTKSNKDIQTKSNKDNQSESNRDIQMESNKDNQMQSNKDNQTESNRDIQTEDIQTESNKDIQTESSKDIQTESDKDIQTETNKDIQTDSSITHLNVSTGNVNAGMFKEPSISKNKQEEVYASCIVGPHYFWCEYPDEEQQKKVTRLAQEAGLAQQDMTFPETLGPGSPCLAWFSSDEHWYRAQVLRRVEDKFDVLFIDYGNETDVDIKNVRSVPQSLMEIDPQAFLCSLDGFDKSKGSWDDQVHDVFYNLLVDKLIRVKVLNIEEHSDTVFPQYAVAVECENVVMNTVMQKYWKPLPTEHAKPEMDQTETSLQDIQTKSNKDNQTESNRDIQMESNKDNQMQSNRDNQTESNKDIQTKSNKDNQTESNRDIQMESNKDNQMQSNKDNQTESNKDIQTKSNKDNQTESNRDIQMESNKDNQTEDIQMKSNKDNQTKSNKDIQTESKKDNQMQSNKDNQTESNKDNHTEDIQTDSNKDNQTESNRDIQTEDIQTESIKDIQTESSKDIQTETNKDIQTDSSITHLNVSTGNVNAGMFKEPSISKNKQEEVYASCIVGPHYFWCEYPDEEQQKKVTHLAQEAGLAQQDMTFPETLGPGSPCLAWFSSDEHWYRAQVLRRVEDKFDVLFIDYGNETDVDIKNVRSVPQSLMEIDPQAFLCSLDGFDKSKGSWDDQVHDVFYNLLVDKLIRVKVLNIEEHSDTVFPQYAVAVECENVVMNTVMQKYWKPLPTEHAKPEMDQTETSLQDIQTKSNKDNQMESNKDIQTESNRDIQMESNRDIQIESNKGNQTESNKDNQTESNKDNQTESNKDNQTEDIQTESSKDNQTEDIQTESNKDNQTEDIQTESSKDNQTEEIQTESNKEIQTEDIQTESSKDNQTEDIQTESSKDNQTEDIQTESNKDNQTEDIQTESNKDNQTESNKDNKTEDIQTDSNKDNQTQDIQTESSKDIQTESSKDIQTESNKDNQTESSKDIQTESNKDIQTESNKDNQTESNKDNQTESNRDIQTESNKDIQTESNRDIQTESNKDNQTESNRDIQTESNKDIQTESSKDIQTESNKDIQTKSNKDNQTESNRDSQTESNKDNQMQSNKDNQMESNKDNQTESNKDNQTEDIQTDSNKDNQTEEIQTESNKDNQTESNKDNQTEDIQTDSNKDNQTEDIQMESSKDIQTESSKDIQTKSNKDIQTESNRDIQTESNKDIQTESNRDIQTESNKDNQTESNRDNQTESNRDIQTESSKDIQTKSNKDIQTESNRDIQTESNKDIQTESNRDNQTESNKDNQTEDIQTDSNKDNQTEDILLESSKDIQTESSKDIQTKSNEDNQTESKKDIQTESSKDNQTESSKDNQTESNKDNQTESSKDNQTESSKDIQTDSNKDNQTEEIQTESNKDIQMESSKDIQTESNKDNQTESNRDIQTETNKDIQTDSSITHLNVSTGNVNADMFKEPSISKNKQEEVYASCIVGPHYFWCEYADEEEQKKVTRLAQEAGLAQQDMTFPETLGPGSPCLAWFSSDEHWYRAQVLRRVEDTFDILFIDYGNETDVDIKNVRSVPQSLMEIDPQAFLCSLDGFDKSKGSWDDQVHDVFYNLLVDKRLRVTVLNMDYHPEIAVPLYAVEVECEGAVVNTMMEKYWKGLDTGDASGMCLEAGDHSALEMTELHQAAAAGDLLQVQEILRLKGCDPNQKDEEWSCKTPLHWAAAGGHVEVVRLLIGHGACPSLMTEHGWTAAHSAAEAGRLPVLKLLKSLNAPLDLEDLCGETPERIAQIYGHHDCVRFLKKAEVEAQKGISLDDTNEGRSKQENKEKRSKKLT</sequence>
<gene>
    <name evidence="4" type="ORF">KUDE01_019686</name>
</gene>
<accession>A0AAD9F621</accession>
<feature type="compositionally biased region" description="Basic and acidic residues" evidence="2">
    <location>
        <begin position="1983"/>
        <end position="2121"/>
    </location>
</feature>
<feature type="domain" description="Tudor" evidence="3">
    <location>
        <begin position="245"/>
        <end position="304"/>
    </location>
</feature>
<protein>
    <submittedName>
        <fullName evidence="4">Tudor domain containing 6</fullName>
    </submittedName>
</protein>
<feature type="domain" description="Tudor" evidence="3">
    <location>
        <begin position="1632"/>
        <end position="1690"/>
    </location>
</feature>
<feature type="domain" description="Tudor" evidence="3">
    <location>
        <begin position="497"/>
        <end position="556"/>
    </location>
</feature>
<feature type="compositionally biased region" description="Basic and acidic residues" evidence="2">
    <location>
        <begin position="1388"/>
        <end position="1418"/>
    </location>
</feature>
<dbReference type="Gene3D" id="1.25.40.20">
    <property type="entry name" value="Ankyrin repeat-containing domain"/>
    <property type="match status" value="1"/>
</dbReference>
<feature type="repeat" description="ANK" evidence="1">
    <location>
        <begin position="2760"/>
        <end position="2792"/>
    </location>
</feature>
<feature type="compositionally biased region" description="Basic and acidic residues" evidence="2">
    <location>
        <begin position="2131"/>
        <end position="2148"/>
    </location>
</feature>
<feature type="compositionally biased region" description="Basic and acidic residues" evidence="2">
    <location>
        <begin position="1045"/>
        <end position="1071"/>
    </location>
</feature>
<dbReference type="GO" id="GO:0043186">
    <property type="term" value="C:P granule"/>
    <property type="evidence" value="ECO:0007669"/>
    <property type="project" value="TreeGrafter"/>
</dbReference>
<keyword evidence="5" id="KW-1185">Reference proteome</keyword>
<proteinExistence type="predicted"/>
<keyword evidence="1" id="KW-0040">ANK repeat</keyword>
<dbReference type="Pfam" id="PF00567">
    <property type="entry name" value="TUDOR"/>
    <property type="match status" value="8"/>
</dbReference>
<dbReference type="Proteomes" id="UP001228049">
    <property type="component" value="Unassembled WGS sequence"/>
</dbReference>
<dbReference type="GO" id="GO:0030719">
    <property type="term" value="P:P granule organization"/>
    <property type="evidence" value="ECO:0007669"/>
    <property type="project" value="TreeGrafter"/>
</dbReference>
<feature type="compositionally biased region" description="Polar residues" evidence="2">
    <location>
        <begin position="1034"/>
        <end position="1044"/>
    </location>
</feature>
<feature type="compositionally biased region" description="Basic and acidic residues" evidence="2">
    <location>
        <begin position="2169"/>
        <end position="2182"/>
    </location>
</feature>
<dbReference type="SUPFAM" id="SSF48403">
    <property type="entry name" value="Ankyrin repeat"/>
    <property type="match status" value="1"/>
</dbReference>
<feature type="domain" description="Tudor" evidence="3">
    <location>
        <begin position="2539"/>
        <end position="2597"/>
    </location>
</feature>
<dbReference type="SMART" id="SM00333">
    <property type="entry name" value="TUDOR"/>
    <property type="match status" value="8"/>
</dbReference>
<feature type="compositionally biased region" description="Basic and acidic residues" evidence="2">
    <location>
        <begin position="1360"/>
        <end position="1378"/>
    </location>
</feature>
<feature type="region of interest" description="Disordered" evidence="2">
    <location>
        <begin position="1026"/>
        <end position="1132"/>
    </location>
</feature>
<feature type="compositionally biased region" description="Basic and acidic residues" evidence="2">
    <location>
        <begin position="1098"/>
        <end position="1127"/>
    </location>
</feature>
<feature type="compositionally biased region" description="Polar residues" evidence="2">
    <location>
        <begin position="1973"/>
        <end position="1982"/>
    </location>
</feature>
<dbReference type="PROSITE" id="PS50088">
    <property type="entry name" value="ANK_REPEAT"/>
    <property type="match status" value="2"/>
</dbReference>
<feature type="compositionally biased region" description="Basic and acidic residues" evidence="2">
    <location>
        <begin position="2203"/>
        <end position="2320"/>
    </location>
</feature>
<feature type="compositionally biased region" description="Basic and acidic residues" evidence="2">
    <location>
        <begin position="1949"/>
        <end position="1965"/>
    </location>
</feature>
<dbReference type="GO" id="GO:0007283">
    <property type="term" value="P:spermatogenesis"/>
    <property type="evidence" value="ECO:0007669"/>
    <property type="project" value="TreeGrafter"/>
</dbReference>
<feature type="compositionally biased region" description="Basic and acidic residues" evidence="2">
    <location>
        <begin position="2426"/>
        <end position="2463"/>
    </location>
</feature>
<feature type="compositionally biased region" description="Polar residues" evidence="2">
    <location>
        <begin position="1778"/>
        <end position="1788"/>
    </location>
</feature>
<dbReference type="InterPro" id="IPR002110">
    <property type="entry name" value="Ankyrin_rpt"/>
</dbReference>
<dbReference type="EMBL" id="JASDAP010000011">
    <property type="protein sequence ID" value="KAK1894228.1"/>
    <property type="molecule type" value="Genomic_DNA"/>
</dbReference>
<feature type="compositionally biased region" description="Basic and acidic residues" evidence="2">
    <location>
        <begin position="1497"/>
        <end position="1527"/>
    </location>
</feature>
<dbReference type="InterPro" id="IPR036770">
    <property type="entry name" value="Ankyrin_rpt-contain_sf"/>
</dbReference>
<reference evidence="4" key="1">
    <citation type="submission" date="2023-04" db="EMBL/GenBank/DDBJ databases">
        <title>Chromosome-level genome of Chaenocephalus aceratus.</title>
        <authorList>
            <person name="Park H."/>
        </authorList>
    </citation>
    <scope>NUCLEOTIDE SEQUENCE</scope>
    <source>
        <strain evidence="4">DE</strain>
        <tissue evidence="4">Muscle</tissue>
    </source>
</reference>
<feature type="compositionally biased region" description="Basic and acidic residues" evidence="2">
    <location>
        <begin position="1789"/>
        <end position="1818"/>
    </location>
</feature>
<feature type="compositionally biased region" description="Basic and acidic residues" evidence="2">
    <location>
        <begin position="1829"/>
        <end position="1850"/>
    </location>
</feature>
<name>A0AAD9F621_DISEL</name>
<dbReference type="InterPro" id="IPR002999">
    <property type="entry name" value="Tudor"/>
</dbReference>
<feature type="region of interest" description="Disordered" evidence="2">
    <location>
        <begin position="1340"/>
        <end position="1552"/>
    </location>
</feature>
<dbReference type="PANTHER" id="PTHR22948">
    <property type="entry name" value="TUDOR DOMAIN CONTAINING PROTEIN"/>
    <property type="match status" value="1"/>
</dbReference>
<dbReference type="PANTHER" id="PTHR22948:SF15">
    <property type="entry name" value="TUDOR DOMAIN-CONTAINING PROTEIN 6"/>
    <property type="match status" value="1"/>
</dbReference>
<dbReference type="Pfam" id="PF12796">
    <property type="entry name" value="Ank_2"/>
    <property type="match status" value="1"/>
</dbReference>